<sequence>MKNWDIFAWILGDMLGIDLDFLCHRLFILYKEGDDWEKRNEGKQGRKLTSCWQHVSSRRFNTPPS</sequence>
<keyword evidence="2" id="KW-1185">Reference proteome</keyword>
<feature type="non-terminal residue" evidence="1">
    <location>
        <position position="1"/>
    </location>
</feature>
<name>A0A371ESD8_MUCPR</name>
<proteinExistence type="predicted"/>
<dbReference type="AlphaFoldDB" id="A0A371ESD8"/>
<evidence type="ECO:0000313" key="1">
    <source>
        <dbReference type="EMBL" id="RDX68968.1"/>
    </source>
</evidence>
<gene>
    <name evidence="1" type="ORF">CR513_51983</name>
</gene>
<reference evidence="1" key="1">
    <citation type="submission" date="2018-05" db="EMBL/GenBank/DDBJ databases">
        <title>Draft genome of Mucuna pruriens seed.</title>
        <authorList>
            <person name="Nnadi N.E."/>
            <person name="Vos R."/>
            <person name="Hasami M.H."/>
            <person name="Devisetty U.K."/>
            <person name="Aguiy J.C."/>
        </authorList>
    </citation>
    <scope>NUCLEOTIDE SEQUENCE [LARGE SCALE GENOMIC DNA]</scope>
    <source>
        <strain evidence="1">JCA_2017</strain>
    </source>
</reference>
<dbReference type="EMBL" id="QJKJ01012317">
    <property type="protein sequence ID" value="RDX68968.1"/>
    <property type="molecule type" value="Genomic_DNA"/>
</dbReference>
<protein>
    <submittedName>
        <fullName evidence="1">Uncharacterized protein</fullName>
    </submittedName>
</protein>
<accession>A0A371ESD8</accession>
<comment type="caution">
    <text evidence="1">The sequence shown here is derived from an EMBL/GenBank/DDBJ whole genome shotgun (WGS) entry which is preliminary data.</text>
</comment>
<organism evidence="1 2">
    <name type="scientific">Mucuna pruriens</name>
    <name type="common">Velvet bean</name>
    <name type="synonym">Dolichos pruriens</name>
    <dbReference type="NCBI Taxonomy" id="157652"/>
    <lineage>
        <taxon>Eukaryota</taxon>
        <taxon>Viridiplantae</taxon>
        <taxon>Streptophyta</taxon>
        <taxon>Embryophyta</taxon>
        <taxon>Tracheophyta</taxon>
        <taxon>Spermatophyta</taxon>
        <taxon>Magnoliopsida</taxon>
        <taxon>eudicotyledons</taxon>
        <taxon>Gunneridae</taxon>
        <taxon>Pentapetalae</taxon>
        <taxon>rosids</taxon>
        <taxon>fabids</taxon>
        <taxon>Fabales</taxon>
        <taxon>Fabaceae</taxon>
        <taxon>Papilionoideae</taxon>
        <taxon>50 kb inversion clade</taxon>
        <taxon>NPAAA clade</taxon>
        <taxon>indigoferoid/millettioid clade</taxon>
        <taxon>Phaseoleae</taxon>
        <taxon>Mucuna</taxon>
    </lineage>
</organism>
<dbReference type="Proteomes" id="UP000257109">
    <property type="component" value="Unassembled WGS sequence"/>
</dbReference>
<evidence type="ECO:0000313" key="2">
    <source>
        <dbReference type="Proteomes" id="UP000257109"/>
    </source>
</evidence>